<keyword evidence="1" id="KW-0732">Signal</keyword>
<protein>
    <submittedName>
        <fullName evidence="3">The GLUG motif-containing protein</fullName>
    </submittedName>
</protein>
<dbReference type="InterPro" id="IPR036116">
    <property type="entry name" value="FN3_sf"/>
</dbReference>
<dbReference type="Gene3D" id="3.90.1010.20">
    <property type="match status" value="1"/>
</dbReference>
<evidence type="ECO:0000259" key="2">
    <source>
        <dbReference type="PROSITE" id="PS50853"/>
    </source>
</evidence>
<dbReference type="Gene3D" id="2.60.40.10">
    <property type="entry name" value="Immunoglobulins"/>
    <property type="match status" value="2"/>
</dbReference>
<evidence type="ECO:0000256" key="1">
    <source>
        <dbReference type="SAM" id="SignalP"/>
    </source>
</evidence>
<dbReference type="SMART" id="SM00900">
    <property type="entry name" value="FMN_bind"/>
    <property type="match status" value="1"/>
</dbReference>
<dbReference type="GO" id="GO:0010181">
    <property type="term" value="F:FMN binding"/>
    <property type="evidence" value="ECO:0007669"/>
    <property type="project" value="InterPro"/>
</dbReference>
<dbReference type="OrthoDB" id="1771675at2"/>
<dbReference type="Pfam" id="PF04205">
    <property type="entry name" value="FMN_bind"/>
    <property type="match status" value="1"/>
</dbReference>
<name>A0A1G6AFH7_EUBOX</name>
<dbReference type="GO" id="GO:0016020">
    <property type="term" value="C:membrane"/>
    <property type="evidence" value="ECO:0007669"/>
    <property type="project" value="InterPro"/>
</dbReference>
<feature type="domain" description="Fibronectin type-III" evidence="2">
    <location>
        <begin position="1508"/>
        <end position="1601"/>
    </location>
</feature>
<dbReference type="RefSeq" id="WP_090171893.1">
    <property type="nucleotide sequence ID" value="NZ_FMXR01000005.1"/>
</dbReference>
<keyword evidence="4" id="KW-1185">Reference proteome</keyword>
<dbReference type="Pfam" id="PF07581">
    <property type="entry name" value="Glug"/>
    <property type="match status" value="1"/>
</dbReference>
<proteinExistence type="predicted"/>
<dbReference type="InterPro" id="IPR013783">
    <property type="entry name" value="Ig-like_fold"/>
</dbReference>
<sequence>MVRKHTPRIGAVVLALLTAVGTMFPANFSAVADTTTTYYAGDYEGSAEGYGGTVTLQVTIGEDHKIEQVTEKSQVETSSYWEMAKTLFDEIVEEQTWDVDTVSGATVSSNAIKNAVKQALEKAALDPEGPFTAGTGEASNPYEISTAEGLERFATAVDEGTTYQGVYIELANDIALDSSENWNPIGMEDGSQVFQGNFSGNGYSISGMTITGEYTSDTNVGLFSVLGASADVEDVNLTDVNINVTGNGVIRAGGLAGYTTAGTANNLVEVNGISVSGSISAKSTESKLTYAAGLIGYAQNYVAIVNSYADADVTAFSSGTTSSYAGGITAMSAANTLVFNDASFGDIKASAPKNSNYGGMAGGIAAMYAGKMWNVTASGNVTVGNAGSSHKWIGSISGQLTTSGMTKNSETNLYDTYPDTGMFRGYAYYSEDTVLTINTYSDLETISSSEETDLVAAGTSETTTSFDQAFEGTAKAASEMTSEEFASTLNSNFYDTEELLAAYGYATIVPRKWEVNASNQVVPTGDEWYNPTPDSTIFAGGTGTQEDPYTISTEEQLRNFAASLTQGVTYKGYTVKLVNDIELDSETTWTPVGGSDYAFDGTFDGAGYTVSNMTIGTENSKFEITNGEIFIGFFGVLDTHAVVKNLNLTDVSIYVKYSSSVFAGGIVGYMDSSASTYQGATINNCSVDGIIEVDSAKNNTFAGGIAGYQYKGVIINSATSGDYAAIVESGDGVAEVGGLVGLNNRGLVANDYSKANVYGSASRENGDEGMAAVSSLVAVQAGNLVGCYGAGTHTTGEYSYYVGAVSGWITGIGKSYSCFYNGQAAMIIDGEQLTQVESVGNITQSGTNEAGEVYTGGLADNLTAYTADNYTNIAATLNSYYESYPVDIASIYGLDSAVLNKWIVNENQEVVPEGEATTVTYAQPECEIVPEEELTYQDGTWYGRDDEGSLVVQIVVSNGSITKETVVSGDATDAEAYAQALSKALEKSVYGDTTTYATVDASKFAGGSGTKSDPYLIRTQAQLRYIAEALNEDVDFEGVYFKQIANITLSGDEWLPIGWGIYTKINGVGTQYCVYPFKGNYDGQGYTISNLTIGSKTESTKDPRMQYTAGMFGVVTGDVSSNVLPTSENNVPVIENIVLSNEVINTSNQYGNYVGGLAGNLQNGFEVRNVKVTGTVISNTEENTCRGAGLAGNVIRGTIANCAIDVDVTATTTSGNAYAGGLYAIDNRATTVNTYALGDVVVNAGNNNKTHAGGLVGQCGGIHYNCYAAGNVTSLKTTTDVGALNGRLAGIGVENNCYYNSEAVLTNADSRVETVANGVQVFDLVSVENAVAKTKAELGSQTFVKLLNKNITATKTQMESIEAAIENINTAKTQSQINYYTGDGSELSSWSIVDGMAGFVFEAKEDTKEADDTTTSTVTAPGKVSSLKVTANASKKKVTVSYNKVKNADGYAIAYKINNASKWTIKYTTKATYTISSVKNKCVAVKVAAYTLDGSKKVLGSYVKGNKVYVNKESVTLKKAKKSIKVSYSKASGTGYQIQYSTSKSFKNAKTIKVTKAKTTSKTISKLKSKKKYYVRVRSYKKMGSSVYYGTYSSVKSCKTK</sequence>
<gene>
    <name evidence="3" type="ORF">SAMN02910417_00524</name>
</gene>
<dbReference type="PROSITE" id="PS50853">
    <property type="entry name" value="FN3"/>
    <property type="match status" value="1"/>
</dbReference>
<dbReference type="SUPFAM" id="SSF49265">
    <property type="entry name" value="Fibronectin type III"/>
    <property type="match status" value="2"/>
</dbReference>
<accession>A0A1G6AFH7</accession>
<evidence type="ECO:0000313" key="4">
    <source>
        <dbReference type="Proteomes" id="UP000199228"/>
    </source>
</evidence>
<reference evidence="3 4" key="1">
    <citation type="submission" date="2016-10" db="EMBL/GenBank/DDBJ databases">
        <authorList>
            <person name="de Groot N.N."/>
        </authorList>
    </citation>
    <scope>NUCLEOTIDE SEQUENCE [LARGE SCALE GENOMIC DNA]</scope>
    <source>
        <strain evidence="3 4">DSM 3217</strain>
    </source>
</reference>
<feature type="chain" id="PRO_5039693622" evidence="1">
    <location>
        <begin position="26"/>
        <end position="1601"/>
    </location>
</feature>
<dbReference type="InterPro" id="IPR011493">
    <property type="entry name" value="GLUG"/>
</dbReference>
<dbReference type="Gene3D" id="2.160.20.110">
    <property type="match status" value="3"/>
</dbReference>
<evidence type="ECO:0000313" key="3">
    <source>
        <dbReference type="EMBL" id="SDB07172.1"/>
    </source>
</evidence>
<dbReference type="STRING" id="1732.SAMN02910417_00524"/>
<dbReference type="InterPro" id="IPR007329">
    <property type="entry name" value="FMN-bd"/>
</dbReference>
<feature type="signal peptide" evidence="1">
    <location>
        <begin position="1"/>
        <end position="25"/>
    </location>
</feature>
<dbReference type="InterPro" id="IPR003961">
    <property type="entry name" value="FN3_dom"/>
</dbReference>
<organism evidence="3 4">
    <name type="scientific">Eubacterium oxidoreducens</name>
    <dbReference type="NCBI Taxonomy" id="1732"/>
    <lineage>
        <taxon>Bacteria</taxon>
        <taxon>Bacillati</taxon>
        <taxon>Bacillota</taxon>
        <taxon>Clostridia</taxon>
        <taxon>Eubacteriales</taxon>
        <taxon>Eubacteriaceae</taxon>
        <taxon>Eubacterium</taxon>
    </lineage>
</organism>
<dbReference type="EMBL" id="FMXR01000005">
    <property type="protein sequence ID" value="SDB07172.1"/>
    <property type="molecule type" value="Genomic_DNA"/>
</dbReference>
<dbReference type="Proteomes" id="UP000199228">
    <property type="component" value="Unassembled WGS sequence"/>
</dbReference>